<proteinExistence type="inferred from homology"/>
<organism evidence="4 5">
    <name type="scientific">Entomobacter blattae</name>
    <dbReference type="NCBI Taxonomy" id="2762277"/>
    <lineage>
        <taxon>Bacteria</taxon>
        <taxon>Pseudomonadati</taxon>
        <taxon>Pseudomonadota</taxon>
        <taxon>Alphaproteobacteria</taxon>
        <taxon>Acetobacterales</taxon>
        <taxon>Acetobacteraceae</taxon>
        <taxon>Entomobacter</taxon>
    </lineage>
</organism>
<evidence type="ECO:0000313" key="4">
    <source>
        <dbReference type="EMBL" id="QNT78066.1"/>
    </source>
</evidence>
<feature type="domain" description="ApaG" evidence="3">
    <location>
        <begin position="30"/>
        <end position="155"/>
    </location>
</feature>
<dbReference type="EMBL" id="CP060244">
    <property type="protein sequence ID" value="QNT78066.1"/>
    <property type="molecule type" value="Genomic_DNA"/>
</dbReference>
<dbReference type="InterPro" id="IPR007474">
    <property type="entry name" value="ApaG_domain"/>
</dbReference>
<dbReference type="KEGG" id="ebla:JGUZn3_08330"/>
<dbReference type="InterPro" id="IPR023065">
    <property type="entry name" value="Uncharacterised_ApaG"/>
</dbReference>
<evidence type="ECO:0000256" key="1">
    <source>
        <dbReference type="ARBA" id="ARBA00017693"/>
    </source>
</evidence>
<dbReference type="InterPro" id="IPR036767">
    <property type="entry name" value="ApaG_sf"/>
</dbReference>
<accession>A0A7H1NQK6</accession>
<dbReference type="GO" id="GO:0070987">
    <property type="term" value="P:error-free translesion synthesis"/>
    <property type="evidence" value="ECO:0007669"/>
    <property type="project" value="TreeGrafter"/>
</dbReference>
<sequence length="158" mass="17956">MAEDFFHRAQVFFDPEGLPLDLGKNLGRFEAVTEKIHVSVKAFWLEDQSTPEEGLFCWAYHIRVENHGSDTVKLLSRQWEIIDGGGRIEHVQGHGVVGEQPVLNAGVAFEYTSSVMLRSPSGFMRGKYTLINHATNERFDIQIPTFSLDSPYQFQLVQ</sequence>
<protein>
    <recommendedName>
        <fullName evidence="1 2">Protein ApaG</fullName>
    </recommendedName>
</protein>
<dbReference type="SUPFAM" id="SSF110069">
    <property type="entry name" value="ApaG-like"/>
    <property type="match status" value="1"/>
</dbReference>
<dbReference type="NCBIfam" id="NF003967">
    <property type="entry name" value="PRK05461.1"/>
    <property type="match status" value="1"/>
</dbReference>
<dbReference type="HAMAP" id="MF_00791">
    <property type="entry name" value="ApaG"/>
    <property type="match status" value="1"/>
</dbReference>
<dbReference type="Gene3D" id="2.60.40.1470">
    <property type="entry name" value="ApaG domain"/>
    <property type="match status" value="1"/>
</dbReference>
<evidence type="ECO:0000313" key="5">
    <source>
        <dbReference type="Proteomes" id="UP000516349"/>
    </source>
</evidence>
<evidence type="ECO:0000259" key="3">
    <source>
        <dbReference type="PROSITE" id="PS51087"/>
    </source>
</evidence>
<dbReference type="Proteomes" id="UP000516349">
    <property type="component" value="Chromosome"/>
</dbReference>
<keyword evidence="5" id="KW-1185">Reference proteome</keyword>
<gene>
    <name evidence="2 4" type="primary">apaG</name>
    <name evidence="4" type="ORF">JGUZn3_08330</name>
</gene>
<reference evidence="4 5" key="1">
    <citation type="submission" date="2020-08" db="EMBL/GenBank/DDBJ databases">
        <title>Complete genome sequence of Entomobacter blattae G55GP.</title>
        <authorList>
            <person name="Poehlein A."/>
            <person name="Guzman J."/>
            <person name="Daniel R."/>
            <person name="Vilcinskas A."/>
        </authorList>
    </citation>
    <scope>NUCLEOTIDE SEQUENCE [LARGE SCALE GENOMIC DNA]</scope>
    <source>
        <strain evidence="4 5">G55GP</strain>
    </source>
</reference>
<evidence type="ECO:0000256" key="2">
    <source>
        <dbReference type="HAMAP-Rule" id="MF_00791"/>
    </source>
</evidence>
<dbReference type="PROSITE" id="PS51087">
    <property type="entry name" value="APAG"/>
    <property type="match status" value="1"/>
</dbReference>
<dbReference type="PANTHER" id="PTHR14289">
    <property type="entry name" value="F-BOX ONLY PROTEIN 3"/>
    <property type="match status" value="1"/>
</dbReference>
<dbReference type="Pfam" id="PF04379">
    <property type="entry name" value="DUF525"/>
    <property type="match status" value="1"/>
</dbReference>
<dbReference type="AlphaFoldDB" id="A0A7H1NQK6"/>
<dbReference type="PANTHER" id="PTHR14289:SF16">
    <property type="entry name" value="POLYMERASE DELTA-INTERACTING PROTEIN 2"/>
    <property type="match status" value="1"/>
</dbReference>
<dbReference type="RefSeq" id="WP_203414445.1">
    <property type="nucleotide sequence ID" value="NZ_CP060244.1"/>
</dbReference>
<name>A0A7H1NQK6_9PROT</name>